<reference evidence="1 2" key="1">
    <citation type="submission" date="2016-10" db="EMBL/GenBank/DDBJ databases">
        <authorList>
            <person name="de Groot N.N."/>
        </authorList>
    </citation>
    <scope>NUCLEOTIDE SEQUENCE [LARGE SCALE GENOMIC DNA]</scope>
    <source>
        <strain evidence="1">1</strain>
    </source>
</reference>
<name>A0A1G5SCL2_9PROT</name>
<organism evidence="1 2">
    <name type="scientific">Nitrosomonas mobilis</name>
    <dbReference type="NCBI Taxonomy" id="51642"/>
    <lineage>
        <taxon>Bacteria</taxon>
        <taxon>Pseudomonadati</taxon>
        <taxon>Pseudomonadota</taxon>
        <taxon>Betaproteobacteria</taxon>
        <taxon>Nitrosomonadales</taxon>
        <taxon>Nitrosomonadaceae</taxon>
        <taxon>Nitrosomonas</taxon>
    </lineage>
</organism>
<protein>
    <recommendedName>
        <fullName evidence="3">8-amino-7-oxononanoate synthase</fullName>
    </recommendedName>
</protein>
<gene>
    <name evidence="1" type="ORF">NSMM_210008</name>
</gene>
<evidence type="ECO:0000313" key="1">
    <source>
        <dbReference type="EMBL" id="SCZ84560.1"/>
    </source>
</evidence>
<proteinExistence type="predicted"/>
<dbReference type="Proteomes" id="UP000198729">
    <property type="component" value="Unassembled WGS sequence"/>
</dbReference>
<evidence type="ECO:0000313" key="2">
    <source>
        <dbReference type="Proteomes" id="UP000198729"/>
    </source>
</evidence>
<keyword evidence="2" id="KW-1185">Reference proteome</keyword>
<evidence type="ECO:0008006" key="3">
    <source>
        <dbReference type="Google" id="ProtNLM"/>
    </source>
</evidence>
<dbReference type="EMBL" id="FMWO01000027">
    <property type="protein sequence ID" value="SCZ84560.1"/>
    <property type="molecule type" value="Genomic_DNA"/>
</dbReference>
<dbReference type="AlphaFoldDB" id="A0A1G5SCL2"/>
<dbReference type="RefSeq" id="WP_090284145.1">
    <property type="nucleotide sequence ID" value="NZ_FMWO01000027.1"/>
</dbReference>
<sequence>MSTKNVQLAKLTILVTDHSTAQSTPIRNAWVTVTPVGNRSAEQARQKSKTKGNIEEYSDEYFCEEKIYRQETDGNALAAFEVPPGDYEIRGEAFGICSETESITVTSDSCLTRTLVVPLMFGVQWGALTEDCQGKEFNECIQADSGTTWVFSVFHNSTLRPEKRKLRWTATGGNFYESDTTRDMVHLNTHGYVGEAIVSVTMSEIGSASVTRTTPIFSRQPPITNIGGNLNVSLTRTETSFTEDTAFWTGIRNSTDALSFNNYLRFMDWIFCGGEPPNPANGFEEGRFLKKQEEYNRLRSKRFLPFTDSDTYRVVKAATEAFVMVNCGVQQEPLPFDPNANRPNRDDAYLDRRDLPIPNAGLSAAYGQYLESVNGDKTLPYLAVIRRKLPDIPIKTTLFENATPRIFGEQGEILDNCFGLLQEKLTNPCLLELIWSYWHEEGMLVQSMNAISRRFQNIRSSAQDPLANLEMDPLRPLNNLLWNYIQDEPHRLTISRRNYEYDHHYGLRLEGKAVQDFRPVDTRSKFLEAFHHLLRLCTVFYKQDDDTTVKADAFPVLNALKEVHLILSQGAHNQFGDLPSTSRIEMLMQQWLLARPEFRELLPTRIMVAYPEPWMDRVDAMKKLRGWTDTSVLHFRNLGMFGEQLLLSIRWGHWSDEFEPVKALNWARFFRPQVQGYIHAYRAATGVDLSADPTVNARVDFTLPSVLLQKRLASQQRPS</sequence>
<dbReference type="OrthoDB" id="5483139at2"/>
<dbReference type="STRING" id="51642.NSMM_210008"/>
<accession>A0A1G5SCL2</accession>